<gene>
    <name evidence="1" type="ORF">OIDMADRAFT_61142</name>
</gene>
<evidence type="ECO:0000313" key="1">
    <source>
        <dbReference type="EMBL" id="KIM93875.1"/>
    </source>
</evidence>
<name>A0A0C3GCI1_OIDMZ</name>
<accession>A0A0C3GCI1</accession>
<evidence type="ECO:0008006" key="3">
    <source>
        <dbReference type="Google" id="ProtNLM"/>
    </source>
</evidence>
<dbReference type="EMBL" id="KN832892">
    <property type="protein sequence ID" value="KIM93875.1"/>
    <property type="molecule type" value="Genomic_DNA"/>
</dbReference>
<organism evidence="1 2">
    <name type="scientific">Oidiodendron maius (strain Zn)</name>
    <dbReference type="NCBI Taxonomy" id="913774"/>
    <lineage>
        <taxon>Eukaryota</taxon>
        <taxon>Fungi</taxon>
        <taxon>Dikarya</taxon>
        <taxon>Ascomycota</taxon>
        <taxon>Pezizomycotina</taxon>
        <taxon>Leotiomycetes</taxon>
        <taxon>Leotiomycetes incertae sedis</taxon>
        <taxon>Myxotrichaceae</taxon>
        <taxon>Oidiodendron</taxon>
    </lineage>
</organism>
<dbReference type="OrthoDB" id="4491390at2759"/>
<dbReference type="PANTHER" id="PTHR38111">
    <property type="entry name" value="ZN(2)-C6 FUNGAL-TYPE DOMAIN-CONTAINING PROTEIN-RELATED"/>
    <property type="match status" value="1"/>
</dbReference>
<dbReference type="AlphaFoldDB" id="A0A0C3GCI1"/>
<dbReference type="InParanoid" id="A0A0C3GCI1"/>
<sequence>MVHEFKNGIFDTNKNPSPQALQSVAAMCFKVISPLAFRNRAFDASAFVSFTMCLARLRGDTKLFELALSSYPIALRCFRSYINMVVLDRSKMSIHIDVLMAISIALQFFEWLADGGPAGKGYRGHISGALDLLKMSGPRVMQTSVSRYLFTGIRHSVLWVALSERKATFLAKDAWITLPYQLSIKSAGEVLLDFLLRIPGLLDRADNITRLSSEEVRAEAGKGEDQSHEAVTFCHISKFFRDCDELVQEADSWMENLEKSEVGPLWWYSKTNYAAAETSLPLECKSCISLSNGKINFARPNIASLLITYWGGMLELFSAIVEVRDLLYNSHMDTVPPLDSIYSSMSMPKDRPTKYALRIYQTAMYLSSGLEGCTIAYGSLLVAAKHFGKQHENAELNCNGISLVESKEQDVNSLGIACCKQALGILLNTMHCGNPAASS</sequence>
<dbReference type="Proteomes" id="UP000054321">
    <property type="component" value="Unassembled WGS sequence"/>
</dbReference>
<dbReference type="PANTHER" id="PTHR38111:SF11">
    <property type="entry name" value="TRANSCRIPTION FACTOR DOMAIN-CONTAINING PROTEIN-RELATED"/>
    <property type="match status" value="1"/>
</dbReference>
<dbReference type="InterPro" id="IPR053178">
    <property type="entry name" value="Osmoadaptation_assoc"/>
</dbReference>
<proteinExistence type="predicted"/>
<protein>
    <recommendedName>
        <fullName evidence="3">Transcription factor domain-containing protein</fullName>
    </recommendedName>
</protein>
<reference evidence="1 2" key="1">
    <citation type="submission" date="2014-04" db="EMBL/GenBank/DDBJ databases">
        <authorList>
            <consortium name="DOE Joint Genome Institute"/>
            <person name="Kuo A."/>
            <person name="Martino E."/>
            <person name="Perotto S."/>
            <person name="Kohler A."/>
            <person name="Nagy L.G."/>
            <person name="Floudas D."/>
            <person name="Copeland A."/>
            <person name="Barry K.W."/>
            <person name="Cichocki N."/>
            <person name="Veneault-Fourrey C."/>
            <person name="LaButti K."/>
            <person name="Lindquist E.A."/>
            <person name="Lipzen A."/>
            <person name="Lundell T."/>
            <person name="Morin E."/>
            <person name="Murat C."/>
            <person name="Sun H."/>
            <person name="Tunlid A."/>
            <person name="Henrissat B."/>
            <person name="Grigoriev I.V."/>
            <person name="Hibbett D.S."/>
            <person name="Martin F."/>
            <person name="Nordberg H.P."/>
            <person name="Cantor M.N."/>
            <person name="Hua S.X."/>
        </authorList>
    </citation>
    <scope>NUCLEOTIDE SEQUENCE [LARGE SCALE GENOMIC DNA]</scope>
    <source>
        <strain evidence="1 2">Zn</strain>
    </source>
</reference>
<reference evidence="2" key="2">
    <citation type="submission" date="2015-01" db="EMBL/GenBank/DDBJ databases">
        <title>Evolutionary Origins and Diversification of the Mycorrhizal Mutualists.</title>
        <authorList>
            <consortium name="DOE Joint Genome Institute"/>
            <consortium name="Mycorrhizal Genomics Consortium"/>
            <person name="Kohler A."/>
            <person name="Kuo A."/>
            <person name="Nagy L.G."/>
            <person name="Floudas D."/>
            <person name="Copeland A."/>
            <person name="Barry K.W."/>
            <person name="Cichocki N."/>
            <person name="Veneault-Fourrey C."/>
            <person name="LaButti K."/>
            <person name="Lindquist E.A."/>
            <person name="Lipzen A."/>
            <person name="Lundell T."/>
            <person name="Morin E."/>
            <person name="Murat C."/>
            <person name="Riley R."/>
            <person name="Ohm R."/>
            <person name="Sun H."/>
            <person name="Tunlid A."/>
            <person name="Henrissat B."/>
            <person name="Grigoriev I.V."/>
            <person name="Hibbett D.S."/>
            <person name="Martin F."/>
        </authorList>
    </citation>
    <scope>NUCLEOTIDE SEQUENCE [LARGE SCALE GENOMIC DNA]</scope>
    <source>
        <strain evidence="2">Zn</strain>
    </source>
</reference>
<evidence type="ECO:0000313" key="2">
    <source>
        <dbReference type="Proteomes" id="UP000054321"/>
    </source>
</evidence>
<dbReference type="HOGENOM" id="CLU_024509_0_0_1"/>
<keyword evidence="2" id="KW-1185">Reference proteome</keyword>